<organism evidence="3 4">
    <name type="scientific">Miscanthus lutarioriparius</name>
    <dbReference type="NCBI Taxonomy" id="422564"/>
    <lineage>
        <taxon>Eukaryota</taxon>
        <taxon>Viridiplantae</taxon>
        <taxon>Streptophyta</taxon>
        <taxon>Embryophyta</taxon>
        <taxon>Tracheophyta</taxon>
        <taxon>Spermatophyta</taxon>
        <taxon>Magnoliopsida</taxon>
        <taxon>Liliopsida</taxon>
        <taxon>Poales</taxon>
        <taxon>Poaceae</taxon>
        <taxon>PACMAD clade</taxon>
        <taxon>Panicoideae</taxon>
        <taxon>Andropogonodae</taxon>
        <taxon>Andropogoneae</taxon>
        <taxon>Saccharinae</taxon>
        <taxon>Miscanthus</taxon>
    </lineage>
</organism>
<accession>A0A811Q7C7</accession>
<dbReference type="Pfam" id="PF04859">
    <property type="entry name" value="DUF641"/>
    <property type="match status" value="1"/>
</dbReference>
<evidence type="ECO:0000313" key="3">
    <source>
        <dbReference type="EMBL" id="CAD6251385.1"/>
    </source>
</evidence>
<protein>
    <recommendedName>
        <fullName evidence="2">DUF641 domain-containing protein</fullName>
    </recommendedName>
</protein>
<dbReference type="Proteomes" id="UP000604825">
    <property type="component" value="Unassembled WGS sequence"/>
</dbReference>
<dbReference type="OrthoDB" id="678887at2759"/>
<feature type="region of interest" description="Disordered" evidence="1">
    <location>
        <begin position="214"/>
        <end position="236"/>
    </location>
</feature>
<evidence type="ECO:0000313" key="4">
    <source>
        <dbReference type="Proteomes" id="UP000604825"/>
    </source>
</evidence>
<gene>
    <name evidence="3" type="ORF">NCGR_LOCUS35132</name>
</gene>
<comment type="caution">
    <text evidence="3">The sequence shown here is derived from an EMBL/GenBank/DDBJ whole genome shotgun (WGS) entry which is preliminary data.</text>
</comment>
<name>A0A811Q7C7_9POAL</name>
<dbReference type="InterPro" id="IPR006943">
    <property type="entry name" value="DUF641_pln"/>
</dbReference>
<evidence type="ECO:0000256" key="1">
    <source>
        <dbReference type="SAM" id="MobiDB-lite"/>
    </source>
</evidence>
<keyword evidence="4" id="KW-1185">Reference proteome</keyword>
<dbReference type="GO" id="GO:0009639">
    <property type="term" value="P:response to red or far red light"/>
    <property type="evidence" value="ECO:0007669"/>
    <property type="project" value="InterPro"/>
</dbReference>
<dbReference type="AlphaFoldDB" id="A0A811Q7C7"/>
<dbReference type="InterPro" id="IPR040225">
    <property type="entry name" value="GIL1-like"/>
</dbReference>
<feature type="region of interest" description="Disordered" evidence="1">
    <location>
        <begin position="46"/>
        <end position="70"/>
    </location>
</feature>
<reference evidence="3" key="1">
    <citation type="submission" date="2020-10" db="EMBL/GenBank/DDBJ databases">
        <authorList>
            <person name="Han B."/>
            <person name="Lu T."/>
            <person name="Zhao Q."/>
            <person name="Huang X."/>
            <person name="Zhao Y."/>
        </authorList>
    </citation>
    <scope>NUCLEOTIDE SEQUENCE</scope>
</reference>
<dbReference type="PANTHER" id="PTHR31161">
    <property type="entry name" value="PROTEIN GRAVITROPIC IN THE LIGHT 1"/>
    <property type="match status" value="1"/>
</dbReference>
<proteinExistence type="predicted"/>
<sequence>MAAAAAALGGEERGASRIFLFWEQMRERDIGEVGGKAVGATAYRSTAAPDAGDEHGSSRQGKARSQRRGMATKPVAVNDLIHCVASSCLSNRLPCNYTLHDSVSGVFDALMAEVFDAVSGVRRAYAALQGAHCPWDPDKMRVADEAVVAELCHLARLRGRFRHSAATGHIPRLNPSALPLHEAVAPYEAALDDLQRQLQSKQGEVDGLKEKLAAATSRRNGRHHHHPVSKQNGPDSAATAELFTSSAEQARTATWAFAGHLAHLMRAAGLELAAAIRSLTKIPVSSP</sequence>
<dbReference type="EMBL" id="CAJGYO010000008">
    <property type="protein sequence ID" value="CAD6251385.1"/>
    <property type="molecule type" value="Genomic_DNA"/>
</dbReference>
<feature type="compositionally biased region" description="Basic residues" evidence="1">
    <location>
        <begin position="219"/>
        <end position="228"/>
    </location>
</feature>
<evidence type="ECO:0000259" key="2">
    <source>
        <dbReference type="Pfam" id="PF04859"/>
    </source>
</evidence>
<feature type="domain" description="DUF641" evidence="2">
    <location>
        <begin position="107"/>
        <end position="220"/>
    </location>
</feature>
<dbReference type="GO" id="GO:0009959">
    <property type="term" value="P:negative gravitropism"/>
    <property type="evidence" value="ECO:0007669"/>
    <property type="project" value="InterPro"/>
</dbReference>